<evidence type="ECO:0000256" key="1">
    <source>
        <dbReference type="SAM" id="MobiDB-lite"/>
    </source>
</evidence>
<proteinExistence type="predicted"/>
<protein>
    <submittedName>
        <fullName evidence="2">Uncharacterized protein</fullName>
    </submittedName>
</protein>
<organism evidence="2">
    <name type="scientific">uncultured Caudovirales phage</name>
    <dbReference type="NCBI Taxonomy" id="2100421"/>
    <lineage>
        <taxon>Viruses</taxon>
        <taxon>Duplodnaviria</taxon>
        <taxon>Heunggongvirae</taxon>
        <taxon>Uroviricota</taxon>
        <taxon>Caudoviricetes</taxon>
        <taxon>Peduoviridae</taxon>
        <taxon>Maltschvirus</taxon>
        <taxon>Maltschvirus maltsch</taxon>
    </lineage>
</organism>
<feature type="region of interest" description="Disordered" evidence="1">
    <location>
        <begin position="1"/>
        <end position="55"/>
    </location>
</feature>
<reference evidence="2" key="1">
    <citation type="submission" date="2020-04" db="EMBL/GenBank/DDBJ databases">
        <authorList>
            <person name="Chiriac C."/>
            <person name="Salcher M."/>
            <person name="Ghai R."/>
            <person name="Kavagutti S V."/>
        </authorList>
    </citation>
    <scope>NUCLEOTIDE SEQUENCE</scope>
</reference>
<dbReference type="EMBL" id="LR796157">
    <property type="protein sequence ID" value="CAB4122194.1"/>
    <property type="molecule type" value="Genomic_DNA"/>
</dbReference>
<feature type="compositionally biased region" description="Basic residues" evidence="1">
    <location>
        <begin position="42"/>
        <end position="55"/>
    </location>
</feature>
<feature type="compositionally biased region" description="Basic residues" evidence="1">
    <location>
        <begin position="1"/>
        <end position="10"/>
    </location>
</feature>
<accession>A0A6J5KJ82</accession>
<sequence>MTKDKKHPGFKKASADIAKKEGVSQKSADAILAASSREASKGAKKANPKLKKVKG</sequence>
<name>A0A6J5KJ82_9CAUD</name>
<evidence type="ECO:0000313" key="2">
    <source>
        <dbReference type="EMBL" id="CAB4122194.1"/>
    </source>
</evidence>
<gene>
    <name evidence="2" type="ORF">UFOVP27_97</name>
</gene>
<feature type="compositionally biased region" description="Basic and acidic residues" evidence="1">
    <location>
        <begin position="13"/>
        <end position="23"/>
    </location>
</feature>